<organism evidence="1 2">
    <name type="scientific">Suillus luteus UH-Slu-Lm8-n1</name>
    <dbReference type="NCBI Taxonomy" id="930992"/>
    <lineage>
        <taxon>Eukaryota</taxon>
        <taxon>Fungi</taxon>
        <taxon>Dikarya</taxon>
        <taxon>Basidiomycota</taxon>
        <taxon>Agaricomycotina</taxon>
        <taxon>Agaricomycetes</taxon>
        <taxon>Agaricomycetidae</taxon>
        <taxon>Boletales</taxon>
        <taxon>Suillineae</taxon>
        <taxon>Suillaceae</taxon>
        <taxon>Suillus</taxon>
    </lineage>
</organism>
<feature type="non-terminal residue" evidence="1">
    <location>
        <position position="52"/>
    </location>
</feature>
<dbReference type="HOGENOM" id="CLU_3093263_0_0_1"/>
<dbReference type="InParanoid" id="A0A0C9ZYB2"/>
<sequence>MQQADPTQSVLLTHDRPSNSTGVALTDIIVVKAATTARKEKRMFGIRNDTKV</sequence>
<evidence type="ECO:0000313" key="1">
    <source>
        <dbReference type="EMBL" id="KIK42720.1"/>
    </source>
</evidence>
<reference evidence="1 2" key="1">
    <citation type="submission" date="2014-04" db="EMBL/GenBank/DDBJ databases">
        <authorList>
            <consortium name="DOE Joint Genome Institute"/>
            <person name="Kuo A."/>
            <person name="Ruytinx J."/>
            <person name="Rineau F."/>
            <person name="Colpaert J."/>
            <person name="Kohler A."/>
            <person name="Nagy L.G."/>
            <person name="Floudas D."/>
            <person name="Copeland A."/>
            <person name="Barry K.W."/>
            <person name="Cichocki N."/>
            <person name="Veneault-Fourrey C."/>
            <person name="LaButti K."/>
            <person name="Lindquist E.A."/>
            <person name="Lipzen A."/>
            <person name="Lundell T."/>
            <person name="Morin E."/>
            <person name="Murat C."/>
            <person name="Sun H."/>
            <person name="Tunlid A."/>
            <person name="Henrissat B."/>
            <person name="Grigoriev I.V."/>
            <person name="Hibbett D.S."/>
            <person name="Martin F."/>
            <person name="Nordberg H.P."/>
            <person name="Cantor M.N."/>
            <person name="Hua S.X."/>
        </authorList>
    </citation>
    <scope>NUCLEOTIDE SEQUENCE [LARGE SCALE GENOMIC DNA]</scope>
    <source>
        <strain evidence="1 2">UH-Slu-Lm8-n1</strain>
    </source>
</reference>
<dbReference type="AlphaFoldDB" id="A0A0C9ZYB2"/>
<keyword evidence="2" id="KW-1185">Reference proteome</keyword>
<evidence type="ECO:0000313" key="2">
    <source>
        <dbReference type="Proteomes" id="UP000054485"/>
    </source>
</evidence>
<gene>
    <name evidence="1" type="ORF">CY34DRAFT_804626</name>
</gene>
<proteinExistence type="predicted"/>
<accession>A0A0C9ZYB2</accession>
<dbReference type="Proteomes" id="UP000054485">
    <property type="component" value="Unassembled WGS sequence"/>
</dbReference>
<protein>
    <submittedName>
        <fullName evidence="1">Uncharacterized protein</fullName>
    </submittedName>
</protein>
<name>A0A0C9ZYB2_9AGAM</name>
<reference evidence="2" key="2">
    <citation type="submission" date="2015-01" db="EMBL/GenBank/DDBJ databases">
        <title>Evolutionary Origins and Diversification of the Mycorrhizal Mutualists.</title>
        <authorList>
            <consortium name="DOE Joint Genome Institute"/>
            <consortium name="Mycorrhizal Genomics Consortium"/>
            <person name="Kohler A."/>
            <person name="Kuo A."/>
            <person name="Nagy L.G."/>
            <person name="Floudas D."/>
            <person name="Copeland A."/>
            <person name="Barry K.W."/>
            <person name="Cichocki N."/>
            <person name="Veneault-Fourrey C."/>
            <person name="LaButti K."/>
            <person name="Lindquist E.A."/>
            <person name="Lipzen A."/>
            <person name="Lundell T."/>
            <person name="Morin E."/>
            <person name="Murat C."/>
            <person name="Riley R."/>
            <person name="Ohm R."/>
            <person name="Sun H."/>
            <person name="Tunlid A."/>
            <person name="Henrissat B."/>
            <person name="Grigoriev I.V."/>
            <person name="Hibbett D.S."/>
            <person name="Martin F."/>
        </authorList>
    </citation>
    <scope>NUCLEOTIDE SEQUENCE [LARGE SCALE GENOMIC DNA]</scope>
    <source>
        <strain evidence="2">UH-Slu-Lm8-n1</strain>
    </source>
</reference>
<dbReference type="EMBL" id="KN835231">
    <property type="protein sequence ID" value="KIK42720.1"/>
    <property type="molecule type" value="Genomic_DNA"/>
</dbReference>